<dbReference type="Proteomes" id="UP000243081">
    <property type="component" value="Unassembled WGS sequence"/>
</dbReference>
<feature type="signal peptide" evidence="2">
    <location>
        <begin position="1"/>
        <end position="18"/>
    </location>
</feature>
<feature type="chain" id="PRO_5008104084" description="DUF7029 domain-containing protein" evidence="2">
    <location>
        <begin position="19"/>
        <end position="1016"/>
    </location>
</feature>
<feature type="region of interest" description="Disordered" evidence="1">
    <location>
        <begin position="252"/>
        <end position="287"/>
    </location>
</feature>
<feature type="compositionally biased region" description="Polar residues" evidence="1">
    <location>
        <begin position="252"/>
        <end position="268"/>
    </location>
</feature>
<dbReference type="AlphaFoldDB" id="A0A179I2H8"/>
<feature type="compositionally biased region" description="Polar residues" evidence="1">
    <location>
        <begin position="823"/>
        <end position="842"/>
    </location>
</feature>
<feature type="compositionally biased region" description="Low complexity" evidence="1">
    <location>
        <begin position="751"/>
        <end position="821"/>
    </location>
</feature>
<evidence type="ECO:0000256" key="2">
    <source>
        <dbReference type="SAM" id="SignalP"/>
    </source>
</evidence>
<organism evidence="4 5">
    <name type="scientific">Cordyceps confragosa</name>
    <name type="common">Lecanicillium lecanii</name>
    <dbReference type="NCBI Taxonomy" id="2714763"/>
    <lineage>
        <taxon>Eukaryota</taxon>
        <taxon>Fungi</taxon>
        <taxon>Dikarya</taxon>
        <taxon>Ascomycota</taxon>
        <taxon>Pezizomycotina</taxon>
        <taxon>Sordariomycetes</taxon>
        <taxon>Hypocreomycetidae</taxon>
        <taxon>Hypocreales</taxon>
        <taxon>Cordycipitaceae</taxon>
        <taxon>Akanthomyces</taxon>
    </lineage>
</organism>
<accession>A0A179I2H8</accession>
<dbReference type="EMBL" id="LUKN01003830">
    <property type="protein sequence ID" value="OAQ96877.1"/>
    <property type="molecule type" value="Genomic_DNA"/>
</dbReference>
<evidence type="ECO:0000259" key="3">
    <source>
        <dbReference type="Pfam" id="PF22974"/>
    </source>
</evidence>
<feature type="domain" description="DUF7029" evidence="3">
    <location>
        <begin position="141"/>
        <end position="237"/>
    </location>
</feature>
<dbReference type="Pfam" id="PF22974">
    <property type="entry name" value="DUF7029"/>
    <property type="match status" value="1"/>
</dbReference>
<gene>
    <name evidence="4" type="ORF">LLEC1_04347</name>
</gene>
<evidence type="ECO:0000313" key="4">
    <source>
        <dbReference type="EMBL" id="OAQ96877.1"/>
    </source>
</evidence>
<keyword evidence="2" id="KW-0732">Signal</keyword>
<protein>
    <recommendedName>
        <fullName evidence="3">DUF7029 domain-containing protein</fullName>
    </recommendedName>
</protein>
<evidence type="ECO:0000313" key="5">
    <source>
        <dbReference type="Proteomes" id="UP000243081"/>
    </source>
</evidence>
<name>A0A179I2H8_CORDF</name>
<proteinExistence type="predicted"/>
<dbReference type="OMA" id="IYCVGCG"/>
<keyword evidence="5" id="KW-1185">Reference proteome</keyword>
<feature type="region of interest" description="Disordered" evidence="1">
    <location>
        <begin position="676"/>
        <end position="699"/>
    </location>
</feature>
<dbReference type="InterPro" id="IPR054293">
    <property type="entry name" value="DUF7029"/>
</dbReference>
<evidence type="ECO:0000256" key="1">
    <source>
        <dbReference type="SAM" id="MobiDB-lite"/>
    </source>
</evidence>
<comment type="caution">
    <text evidence="4">The sequence shown here is derived from an EMBL/GenBank/DDBJ whole genome shotgun (WGS) entry which is preliminary data.</text>
</comment>
<dbReference type="OrthoDB" id="160645at2759"/>
<feature type="region of interest" description="Disordered" evidence="1">
    <location>
        <begin position="69"/>
        <end position="122"/>
    </location>
</feature>
<feature type="region of interest" description="Disordered" evidence="1">
    <location>
        <begin position="751"/>
        <end position="842"/>
    </location>
</feature>
<reference evidence="4 5" key="1">
    <citation type="submission" date="2016-03" db="EMBL/GenBank/DDBJ databases">
        <title>Fine-scale spatial genetic structure of a fungal parasite of coffee scale insects.</title>
        <authorList>
            <person name="Jackson D."/>
            <person name="Zemenick K.A."/>
            <person name="Malloure B."/>
            <person name="Quandt C.A."/>
            <person name="James T.Y."/>
        </authorList>
    </citation>
    <scope>NUCLEOTIDE SEQUENCE [LARGE SCALE GENOMIC DNA]</scope>
    <source>
        <strain evidence="4 5">UM487</strain>
    </source>
</reference>
<sequence length="1016" mass="106001">MLFDNILTLLWAAAFVAAFPFFSLPKWQSSRRNVGAIPVERETAQVAPSPAPSQGGFCGWVPVEVPVDEESRQQTGQQSKDQKHDQASAPSQTLAPSVPRSWDTSSLKNVEPVAPKEDSQMHYGVSEPAEEGYYAFLTYRFTLRSINLDHSSHVSVEYTSNSNLVIKFKTSESFERATGSWDTGDDLLLIATAKGCPGPSAGDRCFYRATDLIVDHEKQTIVAKGAPEHPENVLDSAETEWGLWAPHNTTGGNFTRPAGSSFNYTADTSGKGPSDAPRDSHGLATASLGPSFDSTLDGVLGYHELPSDSEAFLDRIIADGEAISSGHDATRDGCVESASGGLRRRRRLQARGLWSDLWDDLVDAVKPVYNTVADGLTIQGDFNEPVSWDLPGPSVSGETSPWSDNSIALLKQQSASESGELREHVNIYCVDCGVSGQAVFSGKAKLTPLKGIFDGELALRTNMKMVLKVGVDAQVTFNTTIKKNLFTVGLPGLSYGIVTVGPYISVAAKVGLDAAANGKLLVGGEMGLTQASAPSKSTAVGWTPYFKPVLEAEGDVMLAASAALPIGIKAGLKIASFEIALGVVEEPAIIAAATIAGSASYDKANGFHGGITEVDGCAGIRTSLNWSNKLSLDIFGASSKVLHDTGVQPIVKGCLNSPTLTSSPTAFLTSFSKNSKTSSPTTSANSSHTSSSFSSLISPSPTSTNSSHTSSSFSSLISPSPTSTNSSYGWSNGSSTVSLPVSSPTSLATSSLTSSSISSSYGWSESSSTSLPVSLPVSSPTGLATSSITSSSISSPTSSQKSASSSSVTSSVTGSATGVPSPSVESSHPKTNSPCDGVDETSSQVFRNGHKFDLAPLLTTAGTSMVASCNDGNIYVAAASNETNKKCNSAWPTSKEGIIPFDGSLNVMHYYASTMKAVGVSRLRSSPAHKIPNDAVVTVLVPAPAADGSLFYMAADASAQVFYPVVCDFAGGAVPRVFLAKDMSAGIRMLEGGSVAESITGAKVEKCFGLSLSPQF</sequence>